<protein>
    <submittedName>
        <fullName evidence="1">Uncharacterized protein</fullName>
    </submittedName>
</protein>
<name>A0A2P2J7M5_RHIMU</name>
<sequence>MLSRLLTLVIPSNADHSSSSAAEMHSARLLFEWPWDFTESFSSVNSETGTISSPPLMVPECLRTKPSWSISNWLEVSLVSTTLFIDL</sequence>
<dbReference type="EMBL" id="GGEC01008990">
    <property type="protein sequence ID" value="MBW89473.1"/>
    <property type="molecule type" value="Transcribed_RNA"/>
</dbReference>
<evidence type="ECO:0000313" key="1">
    <source>
        <dbReference type="EMBL" id="MBW89473.1"/>
    </source>
</evidence>
<accession>A0A2P2J7M5</accession>
<reference evidence="1" key="1">
    <citation type="submission" date="2018-02" db="EMBL/GenBank/DDBJ databases">
        <title>Rhizophora mucronata_Transcriptome.</title>
        <authorList>
            <person name="Meera S.P."/>
            <person name="Sreeshan A."/>
            <person name="Augustine A."/>
        </authorList>
    </citation>
    <scope>NUCLEOTIDE SEQUENCE</scope>
    <source>
        <tissue evidence="1">Leaf</tissue>
    </source>
</reference>
<dbReference type="AlphaFoldDB" id="A0A2P2J7M5"/>
<organism evidence="1">
    <name type="scientific">Rhizophora mucronata</name>
    <name type="common">Asiatic mangrove</name>
    <dbReference type="NCBI Taxonomy" id="61149"/>
    <lineage>
        <taxon>Eukaryota</taxon>
        <taxon>Viridiplantae</taxon>
        <taxon>Streptophyta</taxon>
        <taxon>Embryophyta</taxon>
        <taxon>Tracheophyta</taxon>
        <taxon>Spermatophyta</taxon>
        <taxon>Magnoliopsida</taxon>
        <taxon>eudicotyledons</taxon>
        <taxon>Gunneridae</taxon>
        <taxon>Pentapetalae</taxon>
        <taxon>rosids</taxon>
        <taxon>fabids</taxon>
        <taxon>Malpighiales</taxon>
        <taxon>Rhizophoraceae</taxon>
        <taxon>Rhizophora</taxon>
    </lineage>
</organism>
<proteinExistence type="predicted"/>